<sequence>MATTQRIDIDDPEVDMDDAQRLLYRGEPFTGEVTEHLGGKLVSLDSYADGVQNGSSREWYKDGTLRSEGTVREGLPRGEFREWHSNGTLASRKNFDDDGLTIREEYEWDEDGRPTRSWRLDDHRHET</sequence>
<protein>
    <submittedName>
        <fullName evidence="1">Uncharacterized protein</fullName>
    </submittedName>
</protein>
<reference evidence="1 2" key="1">
    <citation type="submission" date="2023-03" db="EMBL/GenBank/DDBJ databases">
        <authorList>
            <person name="Mo P."/>
        </authorList>
    </citation>
    <scope>NUCLEOTIDE SEQUENCE [LARGE SCALE GENOMIC DNA]</scope>
    <source>
        <strain evidence="1 2">HUAS 5</strain>
    </source>
</reference>
<dbReference type="InterPro" id="IPR011652">
    <property type="entry name" value="MORN_2"/>
</dbReference>
<gene>
    <name evidence="1" type="ORF">PYS65_23520</name>
</gene>
<evidence type="ECO:0000313" key="1">
    <source>
        <dbReference type="EMBL" id="WGD42866.1"/>
    </source>
</evidence>
<dbReference type="RefSeq" id="WP_279335918.1">
    <property type="nucleotide sequence ID" value="NZ_CP121682.1"/>
</dbReference>
<keyword evidence="2" id="KW-1185">Reference proteome</keyword>
<dbReference type="Gene3D" id="3.90.930.1">
    <property type="match status" value="1"/>
</dbReference>
<name>A0ABY8K7M8_9ACTN</name>
<dbReference type="Pfam" id="PF07661">
    <property type="entry name" value="MORN_2"/>
    <property type="match status" value="2"/>
</dbReference>
<dbReference type="Proteomes" id="UP001216440">
    <property type="component" value="Chromosome"/>
</dbReference>
<organism evidence="1 2">
    <name type="scientific">Streptomyces cathayae</name>
    <dbReference type="NCBI Taxonomy" id="3031124"/>
    <lineage>
        <taxon>Bacteria</taxon>
        <taxon>Bacillati</taxon>
        <taxon>Actinomycetota</taxon>
        <taxon>Actinomycetes</taxon>
        <taxon>Kitasatosporales</taxon>
        <taxon>Streptomycetaceae</taxon>
        <taxon>Streptomyces</taxon>
    </lineage>
</organism>
<evidence type="ECO:0000313" key="2">
    <source>
        <dbReference type="Proteomes" id="UP001216440"/>
    </source>
</evidence>
<proteinExistence type="predicted"/>
<dbReference type="SUPFAM" id="SSF82185">
    <property type="entry name" value="Histone H3 K4-specific methyltransferase SET7/9 N-terminal domain"/>
    <property type="match status" value="1"/>
</dbReference>
<accession>A0ABY8K7M8</accession>
<dbReference type="EMBL" id="CP121682">
    <property type="protein sequence ID" value="WGD42866.1"/>
    <property type="molecule type" value="Genomic_DNA"/>
</dbReference>